<name>A0ACB7SFG2_HYAAI</name>
<organism evidence="1 2">
    <name type="scientific">Hyalomma asiaticum</name>
    <name type="common">Tick</name>
    <dbReference type="NCBI Taxonomy" id="266040"/>
    <lineage>
        <taxon>Eukaryota</taxon>
        <taxon>Metazoa</taxon>
        <taxon>Ecdysozoa</taxon>
        <taxon>Arthropoda</taxon>
        <taxon>Chelicerata</taxon>
        <taxon>Arachnida</taxon>
        <taxon>Acari</taxon>
        <taxon>Parasitiformes</taxon>
        <taxon>Ixodida</taxon>
        <taxon>Ixodoidea</taxon>
        <taxon>Ixodidae</taxon>
        <taxon>Hyalomminae</taxon>
        <taxon>Hyalomma</taxon>
    </lineage>
</organism>
<dbReference type="EMBL" id="CM023484">
    <property type="protein sequence ID" value="KAH6932639.1"/>
    <property type="molecule type" value="Genomic_DNA"/>
</dbReference>
<protein>
    <submittedName>
        <fullName evidence="1">Uncharacterized protein</fullName>
    </submittedName>
</protein>
<reference evidence="1" key="1">
    <citation type="submission" date="2020-05" db="EMBL/GenBank/DDBJ databases">
        <title>Large-scale comparative analyses of tick genomes elucidate their genetic diversity and vector capacities.</title>
        <authorList>
            <person name="Jia N."/>
            <person name="Wang J."/>
            <person name="Shi W."/>
            <person name="Du L."/>
            <person name="Sun Y."/>
            <person name="Zhan W."/>
            <person name="Jiang J."/>
            <person name="Wang Q."/>
            <person name="Zhang B."/>
            <person name="Ji P."/>
            <person name="Sakyi L.B."/>
            <person name="Cui X."/>
            <person name="Yuan T."/>
            <person name="Jiang B."/>
            <person name="Yang W."/>
            <person name="Lam T.T.-Y."/>
            <person name="Chang Q."/>
            <person name="Ding S."/>
            <person name="Wang X."/>
            <person name="Zhu J."/>
            <person name="Ruan X."/>
            <person name="Zhao L."/>
            <person name="Wei J."/>
            <person name="Que T."/>
            <person name="Du C."/>
            <person name="Cheng J."/>
            <person name="Dai P."/>
            <person name="Han X."/>
            <person name="Huang E."/>
            <person name="Gao Y."/>
            <person name="Liu J."/>
            <person name="Shao H."/>
            <person name="Ye R."/>
            <person name="Li L."/>
            <person name="Wei W."/>
            <person name="Wang X."/>
            <person name="Wang C."/>
            <person name="Yang T."/>
            <person name="Huo Q."/>
            <person name="Li W."/>
            <person name="Guo W."/>
            <person name="Chen H."/>
            <person name="Zhou L."/>
            <person name="Ni X."/>
            <person name="Tian J."/>
            <person name="Zhou Y."/>
            <person name="Sheng Y."/>
            <person name="Liu T."/>
            <person name="Pan Y."/>
            <person name="Xia L."/>
            <person name="Li J."/>
            <person name="Zhao F."/>
            <person name="Cao W."/>
        </authorList>
    </citation>
    <scope>NUCLEOTIDE SEQUENCE</scope>
    <source>
        <strain evidence="1">Hyas-2018</strain>
    </source>
</reference>
<comment type="caution">
    <text evidence="1">The sequence shown here is derived from an EMBL/GenBank/DDBJ whole genome shotgun (WGS) entry which is preliminary data.</text>
</comment>
<dbReference type="Proteomes" id="UP000821845">
    <property type="component" value="Chromosome 4"/>
</dbReference>
<accession>A0ACB7SFG2</accession>
<evidence type="ECO:0000313" key="1">
    <source>
        <dbReference type="EMBL" id="KAH6932639.1"/>
    </source>
</evidence>
<sequence>MLPGNVSRAERTCVDNEAKLTDDKRNEPTLKMPFAPSAEGTPVDSHKQTVKGAAEIPCPTVNESSPTSSDESDSEKESACSSAPPTSAGTPSTFAAKSCRPKDIIKRLQGRVCKYKKTIERLQKRQLAYVPSYDDVWTPEMEEAHRAQNRRLEEEEARHEALRHEAEEDPDDLPLSAIANEPKTVVSGASTDGLRYVCNCDMDEEPRAIYLRKIKRPALTPKREGLYLWLASWFKGLYTTCPNYNGQEDIFKAAVVNQMMQALEKCEQDNYRPDGPRDDVLLQHLGRYIEYTPVSFPPPQVDDFYLHCSEFVGSQAILTRHLYNLLGTDRPEPRELPPRPDSSPQEVVQVAVVTEQPPAPEETPKPDAAPEVPAVKEPTDASAKKKRPQQPPKPVEERKAKADDALAVPTVAQEHPPTPSLSSHPPVELPSSEDEALQDRFMDDEPTDNESFETAAWSGFDDAAQPVSCDHTLFSLALQDYRIREPHKCCPHVREALAKHIIRHPDKWGVTKRDRELLAILASLGYRYIKKEITTQARLSFPDLDFEDGAPLYDLQQLYTVEVSNRFEVLLSEPDMLDLTSEDIDKEASKLFCSGP</sequence>
<gene>
    <name evidence="1" type="ORF">HPB50_008223</name>
</gene>
<evidence type="ECO:0000313" key="2">
    <source>
        <dbReference type="Proteomes" id="UP000821845"/>
    </source>
</evidence>
<proteinExistence type="predicted"/>
<keyword evidence="2" id="KW-1185">Reference proteome</keyword>